<evidence type="ECO:0000259" key="4">
    <source>
        <dbReference type="PROSITE" id="PS50995"/>
    </source>
</evidence>
<evidence type="ECO:0000256" key="1">
    <source>
        <dbReference type="ARBA" id="ARBA00023015"/>
    </source>
</evidence>
<keyword evidence="6" id="KW-1185">Reference proteome</keyword>
<dbReference type="GO" id="GO:0003677">
    <property type="term" value="F:DNA binding"/>
    <property type="evidence" value="ECO:0007669"/>
    <property type="project" value="UniProtKB-KW"/>
</dbReference>
<dbReference type="GO" id="GO:0003700">
    <property type="term" value="F:DNA-binding transcription factor activity"/>
    <property type="evidence" value="ECO:0007669"/>
    <property type="project" value="InterPro"/>
</dbReference>
<accession>A0A0K9GZJ2</accession>
<dbReference type="PANTHER" id="PTHR42756:SF1">
    <property type="entry name" value="TRANSCRIPTIONAL REPRESSOR OF EMRAB OPERON"/>
    <property type="match status" value="1"/>
</dbReference>
<dbReference type="EMBL" id="LFZW01000001">
    <property type="protein sequence ID" value="KMY52021.1"/>
    <property type="molecule type" value="Genomic_DNA"/>
</dbReference>
<keyword evidence="1" id="KW-0805">Transcription regulation</keyword>
<comment type="caution">
    <text evidence="5">The sequence shown here is derived from an EMBL/GenBank/DDBJ whole genome shotgun (WGS) entry which is preliminary data.</text>
</comment>
<dbReference type="AlphaFoldDB" id="A0A0K9GZJ2"/>
<reference evidence="6" key="1">
    <citation type="submission" date="2015-07" db="EMBL/GenBank/DDBJ databases">
        <title>Genome sequencing project for genomic taxonomy and phylogenomics of Bacillus-like bacteria.</title>
        <authorList>
            <person name="Liu B."/>
            <person name="Wang J."/>
            <person name="Zhu Y."/>
            <person name="Liu G."/>
            <person name="Chen Q."/>
            <person name="Chen Z."/>
            <person name="Lan J."/>
            <person name="Che J."/>
            <person name="Ge C."/>
            <person name="Shi H."/>
            <person name="Pan Z."/>
            <person name="Liu X."/>
        </authorList>
    </citation>
    <scope>NUCLEOTIDE SEQUENCE [LARGE SCALE GENOMIC DNA]</scope>
    <source>
        <strain evidence="6">FJAT-27997</strain>
    </source>
</reference>
<keyword evidence="2" id="KW-0238">DNA-binding</keyword>
<organism evidence="5 6">
    <name type="scientific">Peribacillus loiseleuriae</name>
    <dbReference type="NCBI Taxonomy" id="1679170"/>
    <lineage>
        <taxon>Bacteria</taxon>
        <taxon>Bacillati</taxon>
        <taxon>Bacillota</taxon>
        <taxon>Bacilli</taxon>
        <taxon>Bacillales</taxon>
        <taxon>Bacillaceae</taxon>
        <taxon>Peribacillus</taxon>
    </lineage>
</organism>
<dbReference type="PATRIC" id="fig|1679170.3.peg.5154"/>
<dbReference type="InterPro" id="IPR036388">
    <property type="entry name" value="WH-like_DNA-bd_sf"/>
</dbReference>
<dbReference type="RefSeq" id="WP_049683378.1">
    <property type="nucleotide sequence ID" value="NZ_LFZW01000001.1"/>
</dbReference>
<dbReference type="STRING" id="1679170.AC625_22875"/>
<dbReference type="PANTHER" id="PTHR42756">
    <property type="entry name" value="TRANSCRIPTIONAL REGULATOR, MARR"/>
    <property type="match status" value="1"/>
</dbReference>
<dbReference type="PROSITE" id="PS50995">
    <property type="entry name" value="HTH_MARR_2"/>
    <property type="match status" value="1"/>
</dbReference>
<gene>
    <name evidence="5" type="ORF">AC625_22875</name>
</gene>
<dbReference type="Proteomes" id="UP000037146">
    <property type="component" value="Unassembled WGS sequence"/>
</dbReference>
<evidence type="ECO:0000256" key="2">
    <source>
        <dbReference type="ARBA" id="ARBA00023125"/>
    </source>
</evidence>
<feature type="domain" description="HTH marR-type" evidence="4">
    <location>
        <begin position="4"/>
        <end position="135"/>
    </location>
</feature>
<dbReference type="InterPro" id="IPR000835">
    <property type="entry name" value="HTH_MarR-typ"/>
</dbReference>
<name>A0A0K9GZJ2_9BACI</name>
<dbReference type="Gene3D" id="1.10.10.10">
    <property type="entry name" value="Winged helix-like DNA-binding domain superfamily/Winged helix DNA-binding domain"/>
    <property type="match status" value="1"/>
</dbReference>
<dbReference type="SMART" id="SM00347">
    <property type="entry name" value="HTH_MARR"/>
    <property type="match status" value="1"/>
</dbReference>
<dbReference type="SUPFAM" id="SSF46785">
    <property type="entry name" value="Winged helix' DNA-binding domain"/>
    <property type="match status" value="1"/>
</dbReference>
<dbReference type="InterPro" id="IPR011991">
    <property type="entry name" value="ArsR-like_HTH"/>
</dbReference>
<dbReference type="InterPro" id="IPR036390">
    <property type="entry name" value="WH_DNA-bd_sf"/>
</dbReference>
<keyword evidence="3" id="KW-0804">Transcription</keyword>
<dbReference type="PRINTS" id="PR00598">
    <property type="entry name" value="HTHMARR"/>
</dbReference>
<dbReference type="Pfam" id="PF13463">
    <property type="entry name" value="HTH_27"/>
    <property type="match status" value="1"/>
</dbReference>
<proteinExistence type="predicted"/>
<protein>
    <recommendedName>
        <fullName evidence="4">HTH marR-type domain-containing protein</fullName>
    </recommendedName>
</protein>
<dbReference type="CDD" id="cd00090">
    <property type="entry name" value="HTH_ARSR"/>
    <property type="match status" value="1"/>
</dbReference>
<evidence type="ECO:0000313" key="5">
    <source>
        <dbReference type="EMBL" id="KMY52021.1"/>
    </source>
</evidence>
<evidence type="ECO:0000256" key="3">
    <source>
        <dbReference type="ARBA" id="ARBA00023163"/>
    </source>
</evidence>
<sequence length="139" mass="16274">MTPNHQFFHQYLQISRLFTKKLNEQLHQYGLFHSQWSIVYFLKTKGPSTLVEIGEYLNVEKPTITRTVQRLSEGGFIQQVPGKDRREKRIQLTKEGEEVYAACRETITEFEFKVMDGISEQEKGAVFQTLTKICVNLEK</sequence>
<evidence type="ECO:0000313" key="6">
    <source>
        <dbReference type="Proteomes" id="UP000037146"/>
    </source>
</evidence>